<dbReference type="PANTHER" id="PTHR10192">
    <property type="entry name" value="MOLYBDOPTERIN BIOSYNTHESIS PROTEIN"/>
    <property type="match status" value="1"/>
</dbReference>
<dbReference type="EnsemblMetazoa" id="CapteT147509">
    <property type="protein sequence ID" value="CapteP147509"/>
    <property type="gene ID" value="CapteG147509"/>
</dbReference>
<protein>
    <recommendedName>
        <fullName evidence="2">MoeA N-terminal and linker domain-containing protein</fullName>
    </recommendedName>
</protein>
<dbReference type="Gene3D" id="2.170.190.11">
    <property type="entry name" value="Molybdopterin biosynthesis moea protein, domain 3"/>
    <property type="match status" value="1"/>
</dbReference>
<evidence type="ECO:0000313" key="5">
    <source>
        <dbReference type="Proteomes" id="UP000014760"/>
    </source>
</evidence>
<dbReference type="Pfam" id="PF03453">
    <property type="entry name" value="MoeA_N"/>
    <property type="match status" value="1"/>
</dbReference>
<evidence type="ECO:0000313" key="3">
    <source>
        <dbReference type="EMBL" id="ELU11365.1"/>
    </source>
</evidence>
<gene>
    <name evidence="3" type="ORF">CAPTEDRAFT_147509</name>
</gene>
<comment type="catalytic activity">
    <reaction evidence="1">
        <text>molybdopterin + ATP + H(+) = adenylyl-molybdopterin + diphosphate</text>
        <dbReference type="Rhea" id="RHEA:31331"/>
        <dbReference type="ChEBI" id="CHEBI:15378"/>
        <dbReference type="ChEBI" id="CHEBI:30616"/>
        <dbReference type="ChEBI" id="CHEBI:33019"/>
        <dbReference type="ChEBI" id="CHEBI:58698"/>
        <dbReference type="ChEBI" id="CHEBI:62727"/>
    </reaction>
</comment>
<comment type="cofactor">
    <cofactor evidence="1">
        <name>Mg(2+)</name>
        <dbReference type="ChEBI" id="CHEBI:18420"/>
    </cofactor>
</comment>
<dbReference type="OrthoDB" id="4349954at2759"/>
<keyword evidence="1" id="KW-0460">Magnesium</keyword>
<dbReference type="GO" id="GO:0006777">
    <property type="term" value="P:Mo-molybdopterin cofactor biosynthetic process"/>
    <property type="evidence" value="ECO:0007669"/>
    <property type="project" value="UniProtKB-UniRule"/>
</dbReference>
<reference evidence="3 5" key="2">
    <citation type="journal article" date="2013" name="Nature">
        <title>Insights into bilaterian evolution from three spiralian genomes.</title>
        <authorList>
            <person name="Simakov O."/>
            <person name="Marletaz F."/>
            <person name="Cho S.J."/>
            <person name="Edsinger-Gonzales E."/>
            <person name="Havlak P."/>
            <person name="Hellsten U."/>
            <person name="Kuo D.H."/>
            <person name="Larsson T."/>
            <person name="Lv J."/>
            <person name="Arendt D."/>
            <person name="Savage R."/>
            <person name="Osoegawa K."/>
            <person name="de Jong P."/>
            <person name="Grimwood J."/>
            <person name="Chapman J.A."/>
            <person name="Shapiro H."/>
            <person name="Aerts A."/>
            <person name="Otillar R.P."/>
            <person name="Terry A.Y."/>
            <person name="Boore J.L."/>
            <person name="Grigoriev I.V."/>
            <person name="Lindberg D.R."/>
            <person name="Seaver E.C."/>
            <person name="Weisblat D.A."/>
            <person name="Putnam N.H."/>
            <person name="Rokhsar D.S."/>
        </authorList>
    </citation>
    <scope>NUCLEOTIDE SEQUENCE</scope>
    <source>
        <strain evidence="3 5">I ESC-2004</strain>
    </source>
</reference>
<keyword evidence="1" id="KW-0501">Molybdenum cofactor biosynthesis</keyword>
<dbReference type="OMA" id="KEKDICW"/>
<dbReference type="InterPro" id="IPR005110">
    <property type="entry name" value="MoeA_linker/N"/>
</dbReference>
<comment type="function">
    <text evidence="1">Catalyzes two steps in the biosynthesis of the molybdenum cofactor. In the first step, molybdopterin is adenylated. Subsequently, molybdate is inserted into adenylated molybdopterin and AMP is released.</text>
</comment>
<dbReference type="HOGENOM" id="CLU_1514241_0_0_1"/>
<dbReference type="GO" id="GO:0061599">
    <property type="term" value="F:molybdopterin molybdotransferase activity"/>
    <property type="evidence" value="ECO:0007669"/>
    <property type="project" value="UniProtKB-UniRule"/>
</dbReference>
<evidence type="ECO:0000259" key="2">
    <source>
        <dbReference type="Pfam" id="PF03453"/>
    </source>
</evidence>
<organism evidence="3">
    <name type="scientific">Capitella teleta</name>
    <name type="common">Polychaete worm</name>
    <dbReference type="NCBI Taxonomy" id="283909"/>
    <lineage>
        <taxon>Eukaryota</taxon>
        <taxon>Metazoa</taxon>
        <taxon>Spiralia</taxon>
        <taxon>Lophotrochozoa</taxon>
        <taxon>Annelida</taxon>
        <taxon>Polychaeta</taxon>
        <taxon>Sedentaria</taxon>
        <taxon>Scolecida</taxon>
        <taxon>Capitellidae</taxon>
        <taxon>Capitella</taxon>
    </lineage>
</organism>
<keyword evidence="1" id="KW-0479">Metal-binding</keyword>
<feature type="non-terminal residue" evidence="3">
    <location>
        <position position="178"/>
    </location>
</feature>
<dbReference type="InterPro" id="IPR038987">
    <property type="entry name" value="MoeA-like"/>
</dbReference>
<evidence type="ECO:0000313" key="4">
    <source>
        <dbReference type="EnsemblMetazoa" id="CapteP147509"/>
    </source>
</evidence>
<dbReference type="Proteomes" id="UP000014760">
    <property type="component" value="Unassembled WGS sequence"/>
</dbReference>
<feature type="domain" description="MoeA N-terminal and linker" evidence="2">
    <location>
        <begin position="15"/>
        <end position="158"/>
    </location>
</feature>
<keyword evidence="1" id="KW-0808">Transferase</keyword>
<keyword evidence="1" id="KW-0500">Molybdenum</keyword>
<dbReference type="InterPro" id="IPR036135">
    <property type="entry name" value="MoeA_linker/N_sf"/>
</dbReference>
<dbReference type="AlphaFoldDB" id="R7V6H6"/>
<dbReference type="SUPFAM" id="SSF63882">
    <property type="entry name" value="MoeA N-terminal region -like"/>
    <property type="match status" value="1"/>
</dbReference>
<dbReference type="GO" id="GO:0061598">
    <property type="term" value="F:molybdopterin adenylyltransferase activity"/>
    <property type="evidence" value="ECO:0007669"/>
    <property type="project" value="UniProtKB-UniRule"/>
</dbReference>
<dbReference type="GO" id="GO:0005829">
    <property type="term" value="C:cytosol"/>
    <property type="evidence" value="ECO:0007669"/>
    <property type="project" value="TreeGrafter"/>
</dbReference>
<reference evidence="5" key="1">
    <citation type="submission" date="2012-12" db="EMBL/GenBank/DDBJ databases">
        <authorList>
            <person name="Hellsten U."/>
            <person name="Grimwood J."/>
            <person name="Chapman J.A."/>
            <person name="Shapiro H."/>
            <person name="Aerts A."/>
            <person name="Otillar R.P."/>
            <person name="Terry A.Y."/>
            <person name="Boore J.L."/>
            <person name="Simakov O."/>
            <person name="Marletaz F."/>
            <person name="Cho S.-J."/>
            <person name="Edsinger-Gonzales E."/>
            <person name="Havlak P."/>
            <person name="Kuo D.-H."/>
            <person name="Larsson T."/>
            <person name="Lv J."/>
            <person name="Arendt D."/>
            <person name="Savage R."/>
            <person name="Osoegawa K."/>
            <person name="de Jong P."/>
            <person name="Lindberg D.R."/>
            <person name="Seaver E.C."/>
            <person name="Weisblat D.A."/>
            <person name="Putnam N.H."/>
            <person name="Grigoriev I.V."/>
            <person name="Rokhsar D.S."/>
        </authorList>
    </citation>
    <scope>NUCLEOTIDE SEQUENCE</scope>
    <source>
        <strain evidence="5">I ESC-2004</strain>
    </source>
</reference>
<comment type="similarity">
    <text evidence="1">Belongs to the MoeA family.</text>
</comment>
<dbReference type="Gene3D" id="3.40.980.10">
    <property type="entry name" value="MoaB/Mog-like domain"/>
    <property type="match status" value="1"/>
</dbReference>
<comment type="pathway">
    <text evidence="1">Cofactor biosynthesis; molybdopterin biosynthesis.</text>
</comment>
<dbReference type="UniPathway" id="UPA00344"/>
<proteinExistence type="inferred from homology"/>
<dbReference type="InterPro" id="IPR036425">
    <property type="entry name" value="MoaB/Mog-like_dom_sf"/>
</dbReference>
<dbReference type="PANTHER" id="PTHR10192:SF5">
    <property type="entry name" value="GEPHYRIN"/>
    <property type="match status" value="1"/>
</dbReference>
<reference evidence="4" key="3">
    <citation type="submission" date="2015-06" db="UniProtKB">
        <authorList>
            <consortium name="EnsemblMetazoa"/>
        </authorList>
    </citation>
    <scope>IDENTIFICATION</scope>
</reference>
<sequence>MEVLALEGRKHQVVAKERLSIELCLRQILAEEISAPHDVPAFNNAAVDGYAYSGAEAEQAGGELPVTGRITASQVPLQELGGAGAVRVFTGALLPPHCDRVAMQEECRREGDSVRLPGKLKAGANCRYAGEDLRKGECVFGAGQRLGPIEIASLASLGQGKVLVRNKLRVALLTSGAE</sequence>
<dbReference type="Gene3D" id="3.90.105.10">
    <property type="entry name" value="Molybdopterin biosynthesis moea protein, domain 2"/>
    <property type="match status" value="1"/>
</dbReference>
<dbReference type="STRING" id="283909.R7V6H6"/>
<dbReference type="GO" id="GO:0005524">
    <property type="term" value="F:ATP binding"/>
    <property type="evidence" value="ECO:0007669"/>
    <property type="project" value="UniProtKB-UniRule"/>
</dbReference>
<keyword evidence="5" id="KW-1185">Reference proteome</keyword>
<evidence type="ECO:0000256" key="1">
    <source>
        <dbReference type="RuleBase" id="RU365090"/>
    </source>
</evidence>
<name>R7V6H6_CAPTE</name>
<dbReference type="GO" id="GO:0046872">
    <property type="term" value="F:metal ion binding"/>
    <property type="evidence" value="ECO:0007669"/>
    <property type="project" value="UniProtKB-UniRule"/>
</dbReference>
<dbReference type="EMBL" id="AMQN01040537">
    <property type="status" value="NOT_ANNOTATED_CDS"/>
    <property type="molecule type" value="Genomic_DNA"/>
</dbReference>
<accession>R7V6H6</accession>
<dbReference type="EMBL" id="KB296748">
    <property type="protein sequence ID" value="ELU11365.1"/>
    <property type="molecule type" value="Genomic_DNA"/>
</dbReference>
<comment type="catalytic activity">
    <reaction evidence="1">
        <text>adenylyl-molybdopterin + molybdate = Mo-molybdopterin + AMP + H(+)</text>
        <dbReference type="Rhea" id="RHEA:35047"/>
        <dbReference type="ChEBI" id="CHEBI:15378"/>
        <dbReference type="ChEBI" id="CHEBI:36264"/>
        <dbReference type="ChEBI" id="CHEBI:62727"/>
        <dbReference type="ChEBI" id="CHEBI:71302"/>
        <dbReference type="ChEBI" id="CHEBI:456215"/>
    </reaction>
</comment>